<feature type="compositionally biased region" description="Polar residues" evidence="1">
    <location>
        <begin position="490"/>
        <end position="504"/>
    </location>
</feature>
<dbReference type="Proteomes" id="UP000183413">
    <property type="component" value="Unassembled WGS sequence"/>
</dbReference>
<name>A0A1I5D8K7_9ACTN</name>
<dbReference type="EMBL" id="FOVH01000003">
    <property type="protein sequence ID" value="SFN95598.1"/>
    <property type="molecule type" value="Genomic_DNA"/>
</dbReference>
<keyword evidence="3" id="KW-1185">Reference proteome</keyword>
<evidence type="ECO:0000313" key="3">
    <source>
        <dbReference type="Proteomes" id="UP000183413"/>
    </source>
</evidence>
<dbReference type="STRING" id="1993.SAMN04489713_103543"/>
<evidence type="ECO:0000256" key="1">
    <source>
        <dbReference type="SAM" id="MobiDB-lite"/>
    </source>
</evidence>
<evidence type="ECO:0000313" key="2">
    <source>
        <dbReference type="EMBL" id="SFN95598.1"/>
    </source>
</evidence>
<proteinExistence type="predicted"/>
<feature type="region of interest" description="Disordered" evidence="1">
    <location>
        <begin position="277"/>
        <end position="536"/>
    </location>
</feature>
<feature type="compositionally biased region" description="Pro residues" evidence="1">
    <location>
        <begin position="288"/>
        <end position="315"/>
    </location>
</feature>
<accession>A0A1I5D8K7</accession>
<reference evidence="2 3" key="1">
    <citation type="submission" date="2016-10" db="EMBL/GenBank/DDBJ databases">
        <authorList>
            <person name="de Groot N.N."/>
        </authorList>
    </citation>
    <scope>NUCLEOTIDE SEQUENCE [LARGE SCALE GENOMIC DNA]</scope>
    <source>
        <strain evidence="2 3">DSM 43067</strain>
    </source>
</reference>
<feature type="compositionally biased region" description="Pro residues" evidence="1">
    <location>
        <begin position="324"/>
        <end position="352"/>
    </location>
</feature>
<protein>
    <submittedName>
        <fullName evidence="2">Uncharacterized protein</fullName>
    </submittedName>
</protein>
<gene>
    <name evidence="2" type="ORF">SAMN04489713_103543</name>
</gene>
<dbReference type="InParanoid" id="A0A1I5D8K7"/>
<feature type="compositionally biased region" description="Pro residues" evidence="1">
    <location>
        <begin position="374"/>
        <end position="386"/>
    </location>
</feature>
<dbReference type="RefSeq" id="WP_177287678.1">
    <property type="nucleotide sequence ID" value="NZ_FOVH01000003.1"/>
</dbReference>
<feature type="compositionally biased region" description="Low complexity" evidence="1">
    <location>
        <begin position="277"/>
        <end position="287"/>
    </location>
</feature>
<sequence length="536" mass="56402">MTAVVLVGDFPSTGILQATVAQRVSTGGPDDGGPPAFIDQMAHAIRQRGTVLVLYPAWKKTGAQRLVRLARSAMLTDRIAGLALDVPPLALSLIADQLAFASSYARPGVLASLAQRLCENVQAGAWVNSVARMEHIKTGLGAHVSSYLPGAGFAVSTTPHAAVHRISSAKPVVEQMFRPADPVLMLYGDVNGDLDWLQNRLRPTLGAASVTAVAPQPLSAEYWGTKKYTEFVAFSGHPQALQSLLAGSLYAPCGWCGEPTALPECPFCFMVQTAHAPAAPQGPSQGPSQPPSQSPPPVQPQPGPPVQPQPQPRPPAFRQSAPQPVQPPAPQPVQPPAAQPPNTPPTTPPSPVQPDHVEAPPTRPQVPHRQGRPQPAPPPGPHPPRPQSSQPRDPRAASPAQAAGDSPAPARREPVLAAPVGPHLGARGHDAPESGVDTIEEADRTRVQMPPGSWGSAAAPGDHRTGGTENPTGKTETTEPADDEARPSKHTTSIETLLNDSQPPRSAASDPPPERMPTPDDEWRTGTVAFRPQPRR</sequence>
<organism evidence="2 3">
    <name type="scientific">Actinomadura madurae</name>
    <dbReference type="NCBI Taxonomy" id="1993"/>
    <lineage>
        <taxon>Bacteria</taxon>
        <taxon>Bacillati</taxon>
        <taxon>Actinomycetota</taxon>
        <taxon>Actinomycetes</taxon>
        <taxon>Streptosporangiales</taxon>
        <taxon>Thermomonosporaceae</taxon>
        <taxon>Actinomadura</taxon>
    </lineage>
</organism>
<dbReference type="eggNOG" id="ENOG5033R5F">
    <property type="taxonomic scope" value="Bacteria"/>
</dbReference>
<dbReference type="AlphaFoldDB" id="A0A1I5D8K7"/>